<proteinExistence type="predicted"/>
<dbReference type="AlphaFoldDB" id="A0A2M4D2T3"/>
<reference evidence="2" key="1">
    <citation type="submission" date="2018-01" db="EMBL/GenBank/DDBJ databases">
        <title>An insight into the sialome of Amazonian anophelines.</title>
        <authorList>
            <person name="Ribeiro J.M."/>
            <person name="Scarpassa V."/>
            <person name="Calvo E."/>
        </authorList>
    </citation>
    <scope>NUCLEOTIDE SEQUENCE</scope>
</reference>
<feature type="chain" id="PRO_5014999187" evidence="1">
    <location>
        <begin position="31"/>
        <end position="89"/>
    </location>
</feature>
<evidence type="ECO:0000313" key="2">
    <source>
        <dbReference type="EMBL" id="MBW71845.1"/>
    </source>
</evidence>
<feature type="signal peptide" evidence="1">
    <location>
        <begin position="1"/>
        <end position="30"/>
    </location>
</feature>
<name>A0A2M4D2T3_ANODA</name>
<dbReference type="EMBL" id="GGFL01007667">
    <property type="protein sequence ID" value="MBW71845.1"/>
    <property type="molecule type" value="Transcribed_RNA"/>
</dbReference>
<sequence>MFGLQLYSFSFGCCCCCCSSLACPLSLCQCENENWFCKTRCIRVPNGDGPGVNCPLRFCDRGEDSLELFSKGQRSSIEHGSNESFSRSN</sequence>
<accession>A0A2M4D2T3</accession>
<evidence type="ECO:0000256" key="1">
    <source>
        <dbReference type="SAM" id="SignalP"/>
    </source>
</evidence>
<protein>
    <submittedName>
        <fullName evidence="2">Putative secreted protein</fullName>
    </submittedName>
</protein>
<organism evidence="2">
    <name type="scientific">Anopheles darlingi</name>
    <name type="common">Mosquito</name>
    <dbReference type="NCBI Taxonomy" id="43151"/>
    <lineage>
        <taxon>Eukaryota</taxon>
        <taxon>Metazoa</taxon>
        <taxon>Ecdysozoa</taxon>
        <taxon>Arthropoda</taxon>
        <taxon>Hexapoda</taxon>
        <taxon>Insecta</taxon>
        <taxon>Pterygota</taxon>
        <taxon>Neoptera</taxon>
        <taxon>Endopterygota</taxon>
        <taxon>Diptera</taxon>
        <taxon>Nematocera</taxon>
        <taxon>Culicoidea</taxon>
        <taxon>Culicidae</taxon>
        <taxon>Anophelinae</taxon>
        <taxon>Anopheles</taxon>
    </lineage>
</organism>
<keyword evidence="1" id="KW-0732">Signal</keyword>